<evidence type="ECO:0000313" key="2">
    <source>
        <dbReference type="Proteomes" id="UP001515480"/>
    </source>
</evidence>
<protein>
    <submittedName>
        <fullName evidence="1">Uncharacterized protein</fullName>
    </submittedName>
</protein>
<organism evidence="1 2">
    <name type="scientific">Prymnesium parvum</name>
    <name type="common">Toxic golden alga</name>
    <dbReference type="NCBI Taxonomy" id="97485"/>
    <lineage>
        <taxon>Eukaryota</taxon>
        <taxon>Haptista</taxon>
        <taxon>Haptophyta</taxon>
        <taxon>Prymnesiophyceae</taxon>
        <taxon>Prymnesiales</taxon>
        <taxon>Prymnesiaceae</taxon>
        <taxon>Prymnesium</taxon>
    </lineage>
</organism>
<dbReference type="Proteomes" id="UP001515480">
    <property type="component" value="Unassembled WGS sequence"/>
</dbReference>
<comment type="caution">
    <text evidence="1">The sequence shown here is derived from an EMBL/GenBank/DDBJ whole genome shotgun (WGS) entry which is preliminary data.</text>
</comment>
<proteinExistence type="predicted"/>
<name>A0AB34ICV4_PRYPA</name>
<reference evidence="1 2" key="1">
    <citation type="journal article" date="2024" name="Science">
        <title>Giant polyketide synthase enzymes in the biosynthesis of giant marine polyether toxins.</title>
        <authorList>
            <person name="Fallon T.R."/>
            <person name="Shende V.V."/>
            <person name="Wierzbicki I.H."/>
            <person name="Pendleton A.L."/>
            <person name="Watervoot N.F."/>
            <person name="Auber R.P."/>
            <person name="Gonzalez D.J."/>
            <person name="Wisecaver J.H."/>
            <person name="Moore B.S."/>
        </authorList>
    </citation>
    <scope>NUCLEOTIDE SEQUENCE [LARGE SCALE GENOMIC DNA]</scope>
    <source>
        <strain evidence="1 2">12B1</strain>
    </source>
</reference>
<evidence type="ECO:0000313" key="1">
    <source>
        <dbReference type="EMBL" id="KAL1495748.1"/>
    </source>
</evidence>
<sequence>MWCVAECDADLRSVRPASFAVADVVGSVHCARSMRTVPLRRGGGFSAVDGRGLASVTHPPCADMLFERYLGFDE</sequence>
<accession>A0AB34ICV4</accession>
<dbReference type="EMBL" id="JBGBPQ010000031">
    <property type="protein sequence ID" value="KAL1495748.1"/>
    <property type="molecule type" value="Genomic_DNA"/>
</dbReference>
<dbReference type="AlphaFoldDB" id="A0AB34ICV4"/>
<gene>
    <name evidence="1" type="ORF">AB1Y20_016610</name>
</gene>
<keyword evidence="2" id="KW-1185">Reference proteome</keyword>